<reference evidence="1" key="1">
    <citation type="submission" date="2023-06" db="EMBL/GenBank/DDBJ databases">
        <title>Genomic Diversity of Vibrio spp. and Metagenomic Analysis of Pathogens in Florida Gulf Coastal Waters Following Hurricane Ian.</title>
        <authorList>
            <person name="Brumfield K.D."/>
        </authorList>
    </citation>
    <scope>NUCLEOTIDE SEQUENCE</scope>
    <source>
        <strain evidence="1">WBS2B-138</strain>
    </source>
</reference>
<evidence type="ECO:0000313" key="2">
    <source>
        <dbReference type="Proteomes" id="UP001253193"/>
    </source>
</evidence>
<proteinExistence type="predicted"/>
<organism evidence="1 2">
    <name type="scientific">Vibrio parahaemolyticus</name>
    <dbReference type="NCBI Taxonomy" id="670"/>
    <lineage>
        <taxon>Bacteria</taxon>
        <taxon>Pseudomonadati</taxon>
        <taxon>Pseudomonadota</taxon>
        <taxon>Gammaproteobacteria</taxon>
        <taxon>Vibrionales</taxon>
        <taxon>Vibrionaceae</taxon>
        <taxon>Vibrio</taxon>
    </lineage>
</organism>
<gene>
    <name evidence="1" type="ORF">QX249_12660</name>
</gene>
<name>A0AAW8PZ51_VIBPH</name>
<protein>
    <submittedName>
        <fullName evidence="1">DUF4262 domain-containing protein</fullName>
    </submittedName>
</protein>
<dbReference type="AlphaFoldDB" id="A0AAW8PZ51"/>
<dbReference type="Pfam" id="PF14081">
    <property type="entry name" value="DUF4262"/>
    <property type="match status" value="1"/>
</dbReference>
<evidence type="ECO:0000313" key="1">
    <source>
        <dbReference type="EMBL" id="MDS1821516.1"/>
    </source>
</evidence>
<dbReference type="InterPro" id="IPR025358">
    <property type="entry name" value="DUF4262"/>
</dbReference>
<dbReference type="Proteomes" id="UP001253193">
    <property type="component" value="Unassembled WGS sequence"/>
</dbReference>
<dbReference type="EMBL" id="JAUHGG010000003">
    <property type="protein sequence ID" value="MDS1821516.1"/>
    <property type="molecule type" value="Genomic_DNA"/>
</dbReference>
<accession>A0AAW8PZ51</accession>
<dbReference type="RefSeq" id="WP_311020417.1">
    <property type="nucleotide sequence ID" value="NZ_JAUHGG010000003.1"/>
</dbReference>
<sequence>MGKCSCECKCPVCAGEMTYEETLETLNTMAEERGFAITGTGFPWYTVGMAEHGLPDIIFSVPSQNMVISVLNHYYDHVKKNGITLGNDKKFMEGIGLGHLDCLVLELDLNHEDDERFNSALAGMTEFYESYPERDTEAEQRVIHLMYPDKNNLFPFEKGYNSEGVPQYLVGFPKDIDSIVEFSLSRDKQLMSVDDALMEEAEGQTKH</sequence>
<comment type="caution">
    <text evidence="1">The sequence shown here is derived from an EMBL/GenBank/DDBJ whole genome shotgun (WGS) entry which is preliminary data.</text>
</comment>